<feature type="transmembrane region" description="Helical" evidence="5">
    <location>
        <begin position="111"/>
        <end position="132"/>
    </location>
</feature>
<reference evidence="6 7" key="2">
    <citation type="journal article" date="2019" name="G3 (Bethesda)">
        <title>Hybrid Assembly of the Genome of the Entomopathogenic Nematode Steinernema carpocapsae Identifies the X-Chromosome.</title>
        <authorList>
            <person name="Serra L."/>
            <person name="Macchietto M."/>
            <person name="Macias-Munoz A."/>
            <person name="McGill C.J."/>
            <person name="Rodriguez I.M."/>
            <person name="Rodriguez B."/>
            <person name="Murad R."/>
            <person name="Mortazavi A."/>
        </authorList>
    </citation>
    <scope>NUCLEOTIDE SEQUENCE [LARGE SCALE GENOMIC DNA]</scope>
    <source>
        <strain evidence="6 7">ALL</strain>
    </source>
</reference>
<dbReference type="Gene3D" id="1.20.1070.10">
    <property type="entry name" value="Rhodopsin 7-helix transmembrane proteins"/>
    <property type="match status" value="1"/>
</dbReference>
<evidence type="ECO:0000256" key="2">
    <source>
        <dbReference type="ARBA" id="ARBA00022692"/>
    </source>
</evidence>
<dbReference type="SUPFAM" id="SSF81321">
    <property type="entry name" value="Family A G protein-coupled receptor-like"/>
    <property type="match status" value="1"/>
</dbReference>
<dbReference type="OrthoDB" id="5869912at2759"/>
<dbReference type="PANTHER" id="PTHR23360">
    <property type="entry name" value="G-PROTEIN COUPLED RECEPTORS FAMILY 1 PROFILE DOMAIN-CONTAINING PROTEIN-RELATED"/>
    <property type="match status" value="1"/>
</dbReference>
<dbReference type="Proteomes" id="UP000298663">
    <property type="component" value="Unassembled WGS sequence"/>
</dbReference>
<keyword evidence="2 5" id="KW-0812">Transmembrane</keyword>
<evidence type="ECO:0000313" key="7">
    <source>
        <dbReference type="Proteomes" id="UP000298663"/>
    </source>
</evidence>
<dbReference type="PANTHER" id="PTHR23360:SF37">
    <property type="entry name" value="G-PROTEIN COUPLED RECEPTORS FAMILY 1 PROFILE DOMAIN-CONTAINING PROTEIN"/>
    <property type="match status" value="1"/>
</dbReference>
<sequence>MTVLRYQKTEITKYLACACSPGITIGFTLLVLGIIWFNNDPIPACNPPLAFPPLVSYLWNKCMILSIVLTLMAYSAALVVLNVATRRLRSLPSTNPKYVIFKVQQKVTKSCAVIILAFLLTWCFCHVSMYFVSILGFSAEVLDVYKTLMVIPGMLCYAQNYYIYFGTSITYREAFIYQMRAVLRCRLRACIQKNNSVLATRNCVQTISERS</sequence>
<evidence type="ECO:0000313" key="6">
    <source>
        <dbReference type="EMBL" id="TKR62563.1"/>
    </source>
</evidence>
<comment type="subcellular location">
    <subcellularLocation>
        <location evidence="1">Membrane</location>
    </subcellularLocation>
</comment>
<dbReference type="GO" id="GO:0004930">
    <property type="term" value="F:G protein-coupled receptor activity"/>
    <property type="evidence" value="ECO:0007669"/>
    <property type="project" value="InterPro"/>
</dbReference>
<accession>A0A4U5M2J5</accession>
<feature type="transmembrane region" description="Helical" evidence="5">
    <location>
        <begin position="12"/>
        <end position="37"/>
    </location>
</feature>
<name>A0A4U5M2J5_STECR</name>
<dbReference type="EMBL" id="AZBU02000010">
    <property type="protein sequence ID" value="TKR62563.1"/>
    <property type="molecule type" value="Genomic_DNA"/>
</dbReference>
<evidence type="ECO:0000256" key="5">
    <source>
        <dbReference type="SAM" id="Phobius"/>
    </source>
</evidence>
<comment type="caution">
    <text evidence="6">The sequence shown here is derived from an EMBL/GenBank/DDBJ whole genome shotgun (WGS) entry which is preliminary data.</text>
</comment>
<reference evidence="6 7" key="1">
    <citation type="journal article" date="2015" name="Genome Biol.">
        <title>Comparative genomics of Steinernema reveals deeply conserved gene regulatory networks.</title>
        <authorList>
            <person name="Dillman A.R."/>
            <person name="Macchietto M."/>
            <person name="Porter C.F."/>
            <person name="Rogers A."/>
            <person name="Williams B."/>
            <person name="Antoshechkin I."/>
            <person name="Lee M.M."/>
            <person name="Goodwin Z."/>
            <person name="Lu X."/>
            <person name="Lewis E.E."/>
            <person name="Goodrich-Blair H."/>
            <person name="Stock S.P."/>
            <person name="Adams B.J."/>
            <person name="Sternberg P.W."/>
            <person name="Mortazavi A."/>
        </authorList>
    </citation>
    <scope>NUCLEOTIDE SEQUENCE [LARGE SCALE GENOMIC DNA]</scope>
    <source>
        <strain evidence="6 7">ALL</strain>
    </source>
</reference>
<dbReference type="GO" id="GO:0016020">
    <property type="term" value="C:membrane"/>
    <property type="evidence" value="ECO:0007669"/>
    <property type="project" value="UniProtKB-SubCell"/>
</dbReference>
<feature type="transmembrane region" description="Helical" evidence="5">
    <location>
        <begin position="144"/>
        <end position="164"/>
    </location>
</feature>
<protein>
    <recommendedName>
        <fullName evidence="8">G-protein coupled receptors family 1 profile domain-containing protein</fullName>
    </recommendedName>
</protein>
<evidence type="ECO:0000256" key="3">
    <source>
        <dbReference type="ARBA" id="ARBA00022989"/>
    </source>
</evidence>
<dbReference type="InterPro" id="IPR047130">
    <property type="entry name" value="7TM_GPCR_Srsx_nematod"/>
</dbReference>
<dbReference type="Pfam" id="PF10320">
    <property type="entry name" value="7TM_GPCR_Srsx"/>
    <property type="match status" value="1"/>
</dbReference>
<keyword evidence="3 5" id="KW-1133">Transmembrane helix</keyword>
<keyword evidence="4 5" id="KW-0472">Membrane</keyword>
<evidence type="ECO:0000256" key="4">
    <source>
        <dbReference type="ARBA" id="ARBA00023136"/>
    </source>
</evidence>
<gene>
    <name evidence="6" type="ORF">L596_026497</name>
</gene>
<keyword evidence="7" id="KW-1185">Reference proteome</keyword>
<proteinExistence type="predicted"/>
<evidence type="ECO:0008006" key="8">
    <source>
        <dbReference type="Google" id="ProtNLM"/>
    </source>
</evidence>
<feature type="transmembrane region" description="Helical" evidence="5">
    <location>
        <begin position="57"/>
        <end position="81"/>
    </location>
</feature>
<evidence type="ECO:0000256" key="1">
    <source>
        <dbReference type="ARBA" id="ARBA00004370"/>
    </source>
</evidence>
<organism evidence="6 7">
    <name type="scientific">Steinernema carpocapsae</name>
    <name type="common">Entomopathogenic nematode</name>
    <dbReference type="NCBI Taxonomy" id="34508"/>
    <lineage>
        <taxon>Eukaryota</taxon>
        <taxon>Metazoa</taxon>
        <taxon>Ecdysozoa</taxon>
        <taxon>Nematoda</taxon>
        <taxon>Chromadorea</taxon>
        <taxon>Rhabditida</taxon>
        <taxon>Tylenchina</taxon>
        <taxon>Panagrolaimomorpha</taxon>
        <taxon>Strongyloidoidea</taxon>
        <taxon>Steinernematidae</taxon>
        <taxon>Steinernema</taxon>
    </lineage>
</organism>
<dbReference type="InterPro" id="IPR019424">
    <property type="entry name" value="7TM_GPCR_Srsx"/>
</dbReference>
<dbReference type="AlphaFoldDB" id="A0A4U5M2J5"/>
<dbReference type="InterPro" id="IPR000276">
    <property type="entry name" value="GPCR_Rhodpsn"/>
</dbReference>
<dbReference type="SMART" id="SM01381">
    <property type="entry name" value="7TM_GPCR_Srsx"/>
    <property type="match status" value="1"/>
</dbReference>